<keyword evidence="4" id="KW-1185">Reference proteome</keyword>
<dbReference type="InterPro" id="IPR042095">
    <property type="entry name" value="SUMF_sf"/>
</dbReference>
<keyword evidence="1" id="KW-0812">Transmembrane</keyword>
<protein>
    <submittedName>
        <fullName evidence="3">SUMF1/EgtB/PvdO family nonheme iron enzyme</fullName>
    </submittedName>
</protein>
<dbReference type="InterPro" id="IPR051043">
    <property type="entry name" value="Sulfatase_Mod_Factor_Kinase"/>
</dbReference>
<dbReference type="PANTHER" id="PTHR23150">
    <property type="entry name" value="SULFATASE MODIFYING FACTOR 1, 2"/>
    <property type="match status" value="1"/>
</dbReference>
<dbReference type="InterPro" id="IPR005532">
    <property type="entry name" value="SUMF_dom"/>
</dbReference>
<evidence type="ECO:0000259" key="2">
    <source>
        <dbReference type="Pfam" id="PF03781"/>
    </source>
</evidence>
<dbReference type="PANTHER" id="PTHR23150:SF19">
    <property type="entry name" value="FORMYLGLYCINE-GENERATING ENZYME"/>
    <property type="match status" value="1"/>
</dbReference>
<dbReference type="InterPro" id="IPR016187">
    <property type="entry name" value="CTDL_fold"/>
</dbReference>
<evidence type="ECO:0000256" key="1">
    <source>
        <dbReference type="SAM" id="Phobius"/>
    </source>
</evidence>
<evidence type="ECO:0000313" key="4">
    <source>
        <dbReference type="Proteomes" id="UP001553161"/>
    </source>
</evidence>
<sequence length="351" mass="38691">MRLIFRFVATVFRWVFYLVLLSVVVLVALYFPAKSALRKLDAAAALAAAEGAAPPVDLSRLQRLGLFVTSQLLPLHQPGGATVEAGAVFRDCPDLCPEMVAIPAGYYLMGSPLIEGDRYVHVVSRRPWRKQLPFINREGPRRLVRIPAPLAFSSHEITFAEWDAAQADPDWEAASGQPPRALTFQAENRETLPATGFMWYDAQAYARWLSAKTGQTYRLATDAEWEYAARAGTVTARPWGMDIGSDMAACAGCGPASDGLSIGPVGRFPPNGFGLYDMIGNGWEWVEDCFAPWHDPVKTDGSAHLFEECEFVTFRGGSFEDPPWQNRSAMRVGPHPDNDAPGSVIRLVREM</sequence>
<organism evidence="3 4">
    <name type="scientific">Meridianimarinicoccus marinus</name>
    <dbReference type="NCBI Taxonomy" id="3231483"/>
    <lineage>
        <taxon>Bacteria</taxon>
        <taxon>Pseudomonadati</taxon>
        <taxon>Pseudomonadota</taxon>
        <taxon>Alphaproteobacteria</taxon>
        <taxon>Rhodobacterales</taxon>
        <taxon>Paracoccaceae</taxon>
        <taxon>Meridianimarinicoccus</taxon>
    </lineage>
</organism>
<proteinExistence type="predicted"/>
<comment type="caution">
    <text evidence="3">The sequence shown here is derived from an EMBL/GenBank/DDBJ whole genome shotgun (WGS) entry which is preliminary data.</text>
</comment>
<dbReference type="Gene3D" id="3.90.1580.10">
    <property type="entry name" value="paralog of FGE (formylglycine-generating enzyme)"/>
    <property type="match status" value="1"/>
</dbReference>
<dbReference type="Proteomes" id="UP001553161">
    <property type="component" value="Unassembled WGS sequence"/>
</dbReference>
<keyword evidence="1" id="KW-1133">Transmembrane helix</keyword>
<feature type="transmembrane region" description="Helical" evidence="1">
    <location>
        <begin position="12"/>
        <end position="31"/>
    </location>
</feature>
<dbReference type="SUPFAM" id="SSF56436">
    <property type="entry name" value="C-type lectin-like"/>
    <property type="match status" value="1"/>
</dbReference>
<feature type="domain" description="Sulfatase-modifying factor enzyme-like" evidence="2">
    <location>
        <begin position="96"/>
        <end position="349"/>
    </location>
</feature>
<name>A0ABV3L5Z5_9RHOB</name>
<evidence type="ECO:0000313" key="3">
    <source>
        <dbReference type="EMBL" id="MEV8466966.1"/>
    </source>
</evidence>
<dbReference type="EMBL" id="JBFBVU010000009">
    <property type="protein sequence ID" value="MEV8466966.1"/>
    <property type="molecule type" value="Genomic_DNA"/>
</dbReference>
<accession>A0ABV3L5Z5</accession>
<gene>
    <name evidence="3" type="ORF">AB0T83_09265</name>
</gene>
<reference evidence="3 4" key="1">
    <citation type="submission" date="2024-07" db="EMBL/GenBank/DDBJ databases">
        <authorList>
            <person name="Kang M."/>
        </authorList>
    </citation>
    <scope>NUCLEOTIDE SEQUENCE [LARGE SCALE GENOMIC DNA]</scope>
    <source>
        <strain evidence="3 4">DFM31</strain>
    </source>
</reference>
<dbReference type="Pfam" id="PF03781">
    <property type="entry name" value="FGE-sulfatase"/>
    <property type="match status" value="1"/>
</dbReference>
<dbReference type="RefSeq" id="WP_366192756.1">
    <property type="nucleotide sequence ID" value="NZ_JBFBVU010000009.1"/>
</dbReference>
<keyword evidence="1" id="KW-0472">Membrane</keyword>